<gene>
    <name evidence="1" type="ORF">FN976_24380</name>
</gene>
<keyword evidence="2" id="KW-1185">Reference proteome</keyword>
<organism evidence="1 2">
    <name type="scientific">Caenimonas sedimenti</name>
    <dbReference type="NCBI Taxonomy" id="2596921"/>
    <lineage>
        <taxon>Bacteria</taxon>
        <taxon>Pseudomonadati</taxon>
        <taxon>Pseudomonadota</taxon>
        <taxon>Betaproteobacteria</taxon>
        <taxon>Burkholderiales</taxon>
        <taxon>Comamonadaceae</taxon>
        <taxon>Caenimonas</taxon>
    </lineage>
</organism>
<evidence type="ECO:0000313" key="1">
    <source>
        <dbReference type="EMBL" id="TWO68077.1"/>
    </source>
</evidence>
<sequence length="248" mass="28480">MDEADLVLLEVHDRMTGITSQPIAWLLVSRSEEVERRHVDGRIREASITLRFERLGYVTPGVSKSGWFEGGLDTTDAESDVSLTSRSLRTNGGVFLDLRGLEGHRIGTYLMNQIVLWAKQWPEAQVARITLQESDARHEDNRRRRNRFYEQFNIGFDYGADTAMRAGHSLPMLAKDLEPVTTWQDNIVVHQVAAWASESLDKQAHLQGELEHARRVIKERNGQILAAEKQPVRWALTRLWRQVAWRLS</sequence>
<accession>A0A562ZI67</accession>
<dbReference type="EMBL" id="VOBQ01000021">
    <property type="protein sequence ID" value="TWO68077.1"/>
    <property type="molecule type" value="Genomic_DNA"/>
</dbReference>
<dbReference type="RefSeq" id="WP_145895815.1">
    <property type="nucleotide sequence ID" value="NZ_VOBQ01000021.1"/>
</dbReference>
<dbReference type="Proteomes" id="UP000318199">
    <property type="component" value="Unassembled WGS sequence"/>
</dbReference>
<evidence type="ECO:0000313" key="2">
    <source>
        <dbReference type="Proteomes" id="UP000318199"/>
    </source>
</evidence>
<dbReference type="AlphaFoldDB" id="A0A562ZI67"/>
<reference evidence="1 2" key="1">
    <citation type="submission" date="2019-07" db="EMBL/GenBank/DDBJ databases">
        <title>Caenimonas sedimenti sp. nov., isolated from activated sludge.</title>
        <authorList>
            <person name="Xu J."/>
        </authorList>
    </citation>
    <scope>NUCLEOTIDE SEQUENCE [LARGE SCALE GENOMIC DNA]</scope>
    <source>
        <strain evidence="1 2">HX-9-20</strain>
    </source>
</reference>
<proteinExistence type="predicted"/>
<protein>
    <submittedName>
        <fullName evidence="1">Uncharacterized protein</fullName>
    </submittedName>
</protein>
<dbReference type="OrthoDB" id="8688136at2"/>
<comment type="caution">
    <text evidence="1">The sequence shown here is derived from an EMBL/GenBank/DDBJ whole genome shotgun (WGS) entry which is preliminary data.</text>
</comment>
<name>A0A562ZI67_9BURK</name>